<dbReference type="InParanoid" id="F4S1I1"/>
<dbReference type="SMART" id="SM00320">
    <property type="entry name" value="WD40"/>
    <property type="match status" value="3"/>
</dbReference>
<proteinExistence type="predicted"/>
<evidence type="ECO:0000256" key="3">
    <source>
        <dbReference type="SAM" id="MobiDB-lite"/>
    </source>
</evidence>
<dbReference type="OrthoDB" id="4869960at2759"/>
<dbReference type="InterPro" id="IPR036322">
    <property type="entry name" value="WD40_repeat_dom_sf"/>
</dbReference>
<evidence type="ECO:0000313" key="4">
    <source>
        <dbReference type="EMBL" id="EGG01380.1"/>
    </source>
</evidence>
<reference evidence="5" key="1">
    <citation type="journal article" date="2011" name="Proc. Natl. Acad. Sci. U.S.A.">
        <title>Obligate biotrophy features unraveled by the genomic analysis of rust fungi.</title>
        <authorList>
            <person name="Duplessis S."/>
            <person name="Cuomo C.A."/>
            <person name="Lin Y.-C."/>
            <person name="Aerts A."/>
            <person name="Tisserant E."/>
            <person name="Veneault-Fourrey C."/>
            <person name="Joly D.L."/>
            <person name="Hacquard S."/>
            <person name="Amselem J."/>
            <person name="Cantarel B.L."/>
            <person name="Chiu R."/>
            <person name="Coutinho P.M."/>
            <person name="Feau N."/>
            <person name="Field M."/>
            <person name="Frey P."/>
            <person name="Gelhaye E."/>
            <person name="Goldberg J."/>
            <person name="Grabherr M.G."/>
            <person name="Kodira C.D."/>
            <person name="Kohler A."/>
            <person name="Kuees U."/>
            <person name="Lindquist E.A."/>
            <person name="Lucas S.M."/>
            <person name="Mago R."/>
            <person name="Mauceli E."/>
            <person name="Morin E."/>
            <person name="Murat C."/>
            <person name="Pangilinan J.L."/>
            <person name="Park R."/>
            <person name="Pearson M."/>
            <person name="Quesneville H."/>
            <person name="Rouhier N."/>
            <person name="Sakthikumar S."/>
            <person name="Salamov A.A."/>
            <person name="Schmutz J."/>
            <person name="Selles B."/>
            <person name="Shapiro H."/>
            <person name="Tanguay P."/>
            <person name="Tuskan G.A."/>
            <person name="Henrissat B."/>
            <person name="Van de Peer Y."/>
            <person name="Rouze P."/>
            <person name="Ellis J.G."/>
            <person name="Dodds P.N."/>
            <person name="Schein J.E."/>
            <person name="Zhong S."/>
            <person name="Hamelin R.C."/>
            <person name="Grigoriev I.V."/>
            <person name="Szabo L.J."/>
            <person name="Martin F."/>
        </authorList>
    </citation>
    <scope>NUCLEOTIDE SEQUENCE [LARGE SCALE GENOMIC DNA]</scope>
    <source>
        <strain evidence="5">98AG31 / pathotype 3-4-7</strain>
    </source>
</reference>
<protein>
    <recommendedName>
        <fullName evidence="6">WD40 repeat-like protein</fullName>
    </recommendedName>
</protein>
<name>F4S1I1_MELLP</name>
<dbReference type="GeneID" id="18936129"/>
<dbReference type="eggNOG" id="KOG4227">
    <property type="taxonomic scope" value="Eukaryota"/>
</dbReference>
<accession>F4S1I1</accession>
<sequence length="412" mass="47012">MVKNFWQLVWIQEYIFMIYKNLHLLQTYTKPNIKIPKPKPSRLIDALGFHIQASCRRVTCHPEEPDRFLSASEDGTVIEYDLRLKTFSQASVLLQNQLEYSDVLWNPISSHLFAASTNYGLKLYDRRMLGPDPTKNISASILTYSTNLIMPKPKLKISQPEISSISFDESGQLLSLIISKWYPTLYSLNDPHPITVLKSSNYKDSCTIKHGSFSTSNHSKDLHFTIGSDDFKIYDWKLPSIGELKEERKLMKSYSDWSNEFPDEAIGYGKGPVTIPKVIEEPEFILSGHQSIPNTIKFHSSLPFLLSSGIESLIKVHTPQSIKIAKLTKPLNLERKSSDLNGIDRSVQVDDDEVSHLSEADRLIEKETLEMFDQYLLNSCDDQLVWMNIGTGHDSNESGSDDDDDEEEEEEL</sequence>
<dbReference type="HOGENOM" id="CLU_667444_0_0_1"/>
<dbReference type="InterPro" id="IPR015943">
    <property type="entry name" value="WD40/YVTN_repeat-like_dom_sf"/>
</dbReference>
<gene>
    <name evidence="4" type="ORF">MELLADRAFT_92101</name>
</gene>
<evidence type="ECO:0000256" key="1">
    <source>
        <dbReference type="ARBA" id="ARBA00022574"/>
    </source>
</evidence>
<dbReference type="EMBL" id="GL883138">
    <property type="protein sequence ID" value="EGG01380.1"/>
    <property type="molecule type" value="Genomic_DNA"/>
</dbReference>
<keyword evidence="5" id="KW-1185">Reference proteome</keyword>
<dbReference type="AlphaFoldDB" id="F4S1I1"/>
<keyword evidence="1" id="KW-0853">WD repeat</keyword>
<dbReference type="KEGG" id="mlr:MELLADRAFT_92101"/>
<dbReference type="Gene3D" id="2.130.10.10">
    <property type="entry name" value="YVTN repeat-like/Quinoprotein amine dehydrogenase"/>
    <property type="match status" value="1"/>
</dbReference>
<dbReference type="InterPro" id="IPR045151">
    <property type="entry name" value="DCAF8"/>
</dbReference>
<dbReference type="GO" id="GO:0080008">
    <property type="term" value="C:Cul4-RING E3 ubiquitin ligase complex"/>
    <property type="evidence" value="ECO:0007669"/>
    <property type="project" value="TreeGrafter"/>
</dbReference>
<dbReference type="STRING" id="747676.F4S1I1"/>
<evidence type="ECO:0000313" key="5">
    <source>
        <dbReference type="Proteomes" id="UP000001072"/>
    </source>
</evidence>
<dbReference type="VEuPathDB" id="FungiDB:MELLADRAFT_92101"/>
<dbReference type="RefSeq" id="XP_007415230.1">
    <property type="nucleotide sequence ID" value="XM_007415168.1"/>
</dbReference>
<evidence type="ECO:0000256" key="2">
    <source>
        <dbReference type="ARBA" id="ARBA00022737"/>
    </source>
</evidence>
<dbReference type="GO" id="GO:0045717">
    <property type="term" value="P:negative regulation of fatty acid biosynthetic process"/>
    <property type="evidence" value="ECO:0007669"/>
    <property type="project" value="TreeGrafter"/>
</dbReference>
<evidence type="ECO:0008006" key="6">
    <source>
        <dbReference type="Google" id="ProtNLM"/>
    </source>
</evidence>
<dbReference type="InterPro" id="IPR001680">
    <property type="entry name" value="WD40_rpt"/>
</dbReference>
<feature type="region of interest" description="Disordered" evidence="3">
    <location>
        <begin position="391"/>
        <end position="412"/>
    </location>
</feature>
<organism evidence="5">
    <name type="scientific">Melampsora larici-populina (strain 98AG31 / pathotype 3-4-7)</name>
    <name type="common">Poplar leaf rust fungus</name>
    <dbReference type="NCBI Taxonomy" id="747676"/>
    <lineage>
        <taxon>Eukaryota</taxon>
        <taxon>Fungi</taxon>
        <taxon>Dikarya</taxon>
        <taxon>Basidiomycota</taxon>
        <taxon>Pucciniomycotina</taxon>
        <taxon>Pucciniomycetes</taxon>
        <taxon>Pucciniales</taxon>
        <taxon>Melampsoraceae</taxon>
        <taxon>Melampsora</taxon>
    </lineage>
</organism>
<dbReference type="PANTHER" id="PTHR15574">
    <property type="entry name" value="WD REPEAT DOMAIN-CONTAINING FAMILY"/>
    <property type="match status" value="1"/>
</dbReference>
<dbReference type="GO" id="GO:0005737">
    <property type="term" value="C:cytoplasm"/>
    <property type="evidence" value="ECO:0007669"/>
    <property type="project" value="TreeGrafter"/>
</dbReference>
<dbReference type="Proteomes" id="UP000001072">
    <property type="component" value="Unassembled WGS sequence"/>
</dbReference>
<keyword evidence="2" id="KW-0677">Repeat</keyword>
<feature type="compositionally biased region" description="Acidic residues" evidence="3">
    <location>
        <begin position="399"/>
        <end position="412"/>
    </location>
</feature>
<dbReference type="PANTHER" id="PTHR15574:SF40">
    <property type="entry name" value="WD AND TETRATRICOPEPTIDE REPEATS PROTEIN 1"/>
    <property type="match status" value="1"/>
</dbReference>
<dbReference type="SUPFAM" id="SSF50978">
    <property type="entry name" value="WD40 repeat-like"/>
    <property type="match status" value="1"/>
</dbReference>